<evidence type="ECO:0000256" key="3">
    <source>
        <dbReference type="RuleBase" id="RU003954"/>
    </source>
</evidence>
<gene>
    <name evidence="6" type="primary">hutH</name>
    <name evidence="6" type="ORF">KCG49_02685</name>
</gene>
<comment type="subcellular location">
    <subcellularLocation>
        <location evidence="5">Cytoplasm</location>
    </subcellularLocation>
</comment>
<dbReference type="InterPro" id="IPR022313">
    <property type="entry name" value="Phe/His_NH3-lyase_AS"/>
</dbReference>
<keyword evidence="1 3" id="KW-0456">Lyase</keyword>
<keyword evidence="4" id="KW-0369">Histidine metabolism</keyword>
<dbReference type="Proteomes" id="UP001138894">
    <property type="component" value="Unassembled WGS sequence"/>
</dbReference>
<dbReference type="NCBIfam" id="TIGR01225">
    <property type="entry name" value="hutH"/>
    <property type="match status" value="1"/>
</dbReference>
<keyword evidence="7" id="KW-1185">Reference proteome</keyword>
<comment type="caution">
    <text evidence="6">The sequence shown here is derived from an EMBL/GenBank/DDBJ whole genome shotgun (WGS) entry which is preliminary data.</text>
</comment>
<dbReference type="EC" id="4.3.1.3" evidence="2 4"/>
<dbReference type="PROSITE" id="PS00488">
    <property type="entry name" value="PAL_HISTIDASE"/>
    <property type="match status" value="1"/>
</dbReference>
<dbReference type="InterPro" id="IPR001106">
    <property type="entry name" value="Aromatic_Lyase"/>
</dbReference>
<reference evidence="6" key="1">
    <citation type="submission" date="2021-04" db="EMBL/GenBank/DDBJ databases">
        <authorList>
            <person name="Pira H."/>
            <person name="Risdian C."/>
            <person name="Wink J."/>
        </authorList>
    </citation>
    <scope>NUCLEOTIDE SEQUENCE</scope>
    <source>
        <strain evidence="6">WHY3</strain>
    </source>
</reference>
<organism evidence="6 7">
    <name type="scientific">Winogradskyella luteola</name>
    <dbReference type="NCBI Taxonomy" id="2828330"/>
    <lineage>
        <taxon>Bacteria</taxon>
        <taxon>Pseudomonadati</taxon>
        <taxon>Bacteroidota</taxon>
        <taxon>Flavobacteriia</taxon>
        <taxon>Flavobacteriales</taxon>
        <taxon>Flavobacteriaceae</taxon>
        <taxon>Winogradskyella</taxon>
    </lineage>
</organism>
<dbReference type="Pfam" id="PF00221">
    <property type="entry name" value="Lyase_aromatic"/>
    <property type="match status" value="1"/>
</dbReference>
<dbReference type="CDD" id="cd00332">
    <property type="entry name" value="PAL-HAL"/>
    <property type="match status" value="1"/>
</dbReference>
<evidence type="ECO:0000256" key="4">
    <source>
        <dbReference type="RuleBase" id="RU004479"/>
    </source>
</evidence>
<dbReference type="InterPro" id="IPR005921">
    <property type="entry name" value="HutH"/>
</dbReference>
<comment type="similarity">
    <text evidence="3">Belongs to the PAL/histidase family.</text>
</comment>
<dbReference type="EMBL" id="JAGSPD010000002">
    <property type="protein sequence ID" value="MBV7268097.1"/>
    <property type="molecule type" value="Genomic_DNA"/>
</dbReference>
<dbReference type="GO" id="GO:0005737">
    <property type="term" value="C:cytoplasm"/>
    <property type="evidence" value="ECO:0007669"/>
    <property type="project" value="UniProtKB-SubCell"/>
</dbReference>
<dbReference type="PANTHER" id="PTHR10362">
    <property type="entry name" value="HISTIDINE AMMONIA-LYASE"/>
    <property type="match status" value="1"/>
</dbReference>
<dbReference type="GO" id="GO:0004397">
    <property type="term" value="F:histidine ammonia-lyase activity"/>
    <property type="evidence" value="ECO:0007669"/>
    <property type="project" value="UniProtKB-UniRule"/>
</dbReference>
<dbReference type="AlphaFoldDB" id="A0A9X1F653"/>
<protein>
    <recommendedName>
        <fullName evidence="2 4">Histidine ammonia-lyase</fullName>
        <ecNumber evidence="2 4">4.3.1.3</ecNumber>
    </recommendedName>
</protein>
<name>A0A9X1F653_9FLAO</name>
<dbReference type="FunFam" id="1.10.275.10:FF:000005">
    <property type="entry name" value="Histidine ammonia-lyase"/>
    <property type="match status" value="1"/>
</dbReference>
<accession>A0A9X1F653</accession>
<proteinExistence type="inferred from homology"/>
<dbReference type="FunFam" id="1.20.200.10:FF:000003">
    <property type="entry name" value="Histidine ammonia-lyase"/>
    <property type="match status" value="1"/>
</dbReference>
<evidence type="ECO:0000256" key="2">
    <source>
        <dbReference type="NCBIfam" id="TIGR01225"/>
    </source>
</evidence>
<sequence>MNNYHIISSDALDIVTIYNIFNDKKKLKLSDASIEKIKACKTYLDHKLAKNEKPIYGINTGFGSLCNTKISNKDLTKLQENLVMSHACGTGDRVPESVVKVMLLLKIQSLSYGHSGVQLDTVNRLIDFFNNDIFPFVYTQGSLGASGDLAPLAHLALPLLGKGCVVHDGKNYEASELLDKFDWQPIKLEAKEGLALLNGTQFMSAYGVYLLLMSHKTSYMADIIASISLDAFDGRLDPFHDLVHEVRPHPGQRKVAKRFNELLKGSELIERQKEHVQDPYSFRCIPQVHGATKDTLDFVEKVILTEINAVTDNPNIFYEEDLIISGGNFHGQPLALALDYLKIAMAEIGNISERRTFQLVSGLRGLPAFLVDNPGLNSGFMIPQYTAASIVSANKQLATPASIDSIVSSNGQEDHVSMGANAATQAYRLIKNVERVIAIELMNASQALEFRRPLKTSPLLESFLEHYRKVVPFIKEDQVLHDDIEASIQFLNDVDIEVEELFLNNYGVEKH</sequence>
<evidence type="ECO:0000313" key="6">
    <source>
        <dbReference type="EMBL" id="MBV7268097.1"/>
    </source>
</evidence>
<dbReference type="RefSeq" id="WP_218544645.1">
    <property type="nucleotide sequence ID" value="NZ_JAGSPD010000002.1"/>
</dbReference>
<evidence type="ECO:0000256" key="5">
    <source>
        <dbReference type="RuleBase" id="RU004480"/>
    </source>
</evidence>
<dbReference type="GO" id="GO:0006548">
    <property type="term" value="P:L-histidine catabolic process"/>
    <property type="evidence" value="ECO:0007669"/>
    <property type="project" value="UniProtKB-UniRule"/>
</dbReference>
<comment type="pathway">
    <text evidence="4">Amino-acid degradation; L-histidine degradation into L-glutamate; N-formimidoyl-L-glutamate from L-histidine: step 1/3.</text>
</comment>
<evidence type="ECO:0000256" key="1">
    <source>
        <dbReference type="ARBA" id="ARBA00023239"/>
    </source>
</evidence>
<evidence type="ECO:0000313" key="7">
    <source>
        <dbReference type="Proteomes" id="UP001138894"/>
    </source>
</evidence>
<comment type="catalytic activity">
    <reaction evidence="4">
        <text>L-histidine = trans-urocanate + NH4(+)</text>
        <dbReference type="Rhea" id="RHEA:21232"/>
        <dbReference type="ChEBI" id="CHEBI:17771"/>
        <dbReference type="ChEBI" id="CHEBI:28938"/>
        <dbReference type="ChEBI" id="CHEBI:57595"/>
        <dbReference type="EC" id="4.3.1.3"/>
    </reaction>
</comment>
<dbReference type="NCBIfam" id="NF006871">
    <property type="entry name" value="PRK09367.1"/>
    <property type="match status" value="1"/>
</dbReference>